<evidence type="ECO:0000313" key="2">
    <source>
        <dbReference type="EMBL" id="CAK9878509.1"/>
    </source>
</evidence>
<dbReference type="EMBL" id="OZ023707">
    <property type="protein sequence ID" value="CAK9878509.1"/>
    <property type="molecule type" value="Genomic_DNA"/>
</dbReference>
<gene>
    <name evidence="2" type="ORF">CSSPJE1EN2_LOCUS20295</name>
</gene>
<name>A0ABP1BR56_9BRYO</name>
<organism evidence="2 3">
    <name type="scientific">Sphagnum jensenii</name>
    <dbReference type="NCBI Taxonomy" id="128206"/>
    <lineage>
        <taxon>Eukaryota</taxon>
        <taxon>Viridiplantae</taxon>
        <taxon>Streptophyta</taxon>
        <taxon>Embryophyta</taxon>
        <taxon>Bryophyta</taxon>
        <taxon>Sphagnophytina</taxon>
        <taxon>Sphagnopsida</taxon>
        <taxon>Sphagnales</taxon>
        <taxon>Sphagnaceae</taxon>
        <taxon>Sphagnum</taxon>
    </lineage>
</organism>
<protein>
    <submittedName>
        <fullName evidence="2">Uncharacterized protein</fullName>
    </submittedName>
</protein>
<evidence type="ECO:0000256" key="1">
    <source>
        <dbReference type="SAM" id="MobiDB-lite"/>
    </source>
</evidence>
<feature type="region of interest" description="Disordered" evidence="1">
    <location>
        <begin position="37"/>
        <end position="68"/>
    </location>
</feature>
<dbReference type="Proteomes" id="UP001497522">
    <property type="component" value="Chromosome 6"/>
</dbReference>
<evidence type="ECO:0000313" key="3">
    <source>
        <dbReference type="Proteomes" id="UP001497522"/>
    </source>
</evidence>
<sequence>MKPKQSLLSEIDYQADHCRRQDFLLLKFHDLPSRKRGCGNEGGVCARASRGRRAEGSATRPEGLPPGHPITAAACVGSVRDRPTDRLDRCWAWSVCQCGKGFQWVGAIRDPFTPEYQNCIIAFWNE</sequence>
<keyword evidence="3" id="KW-1185">Reference proteome</keyword>
<proteinExistence type="predicted"/>
<accession>A0ABP1BR56</accession>
<reference evidence="2" key="1">
    <citation type="submission" date="2024-03" db="EMBL/GenBank/DDBJ databases">
        <authorList>
            <consortium name="ELIXIR-Norway"/>
            <consortium name="Elixir Norway"/>
        </authorList>
    </citation>
    <scope>NUCLEOTIDE SEQUENCE</scope>
</reference>